<dbReference type="InterPro" id="IPR008775">
    <property type="entry name" value="Phytyl_CoA_dOase-like"/>
</dbReference>
<name>A0A484H654_9ZZZZ</name>
<evidence type="ECO:0000313" key="1">
    <source>
        <dbReference type="EMBL" id="VBB69576.1"/>
    </source>
</evidence>
<dbReference type="PANTHER" id="PTHR20883:SF48">
    <property type="entry name" value="ECTOINE DIOXYGENASE"/>
    <property type="match status" value="1"/>
</dbReference>
<organism evidence="1">
    <name type="scientific">invertebrate metagenome</name>
    <dbReference type="NCBI Taxonomy" id="1711999"/>
    <lineage>
        <taxon>unclassified sequences</taxon>
        <taxon>metagenomes</taxon>
        <taxon>organismal metagenomes</taxon>
    </lineage>
</organism>
<protein>
    <recommendedName>
        <fullName evidence="2">Phytanoyl-CoA dioxygenase</fullName>
    </recommendedName>
</protein>
<accession>A0A484H654</accession>
<dbReference type="GO" id="GO:0016491">
    <property type="term" value="F:oxidoreductase activity"/>
    <property type="evidence" value="ECO:0007669"/>
    <property type="project" value="UniProtKB-ARBA"/>
</dbReference>
<dbReference type="AlphaFoldDB" id="A0A484H654"/>
<gene>
    <name evidence="1" type="ORF">RIEGSTA812A_PEG_1049</name>
</gene>
<reference evidence="1" key="1">
    <citation type="submission" date="2018-10" db="EMBL/GenBank/DDBJ databases">
        <authorList>
            <person name="Gruber-Vodicka H."/>
            <person name="Jaeckle O."/>
        </authorList>
    </citation>
    <scope>NUCLEOTIDE SEQUENCE</scope>
</reference>
<dbReference type="GO" id="GO:0046872">
    <property type="term" value="F:metal ion binding"/>
    <property type="evidence" value="ECO:0007669"/>
    <property type="project" value="UniProtKB-ARBA"/>
</dbReference>
<dbReference type="EMBL" id="LR026963">
    <property type="protein sequence ID" value="VBB69576.1"/>
    <property type="molecule type" value="Genomic_DNA"/>
</dbReference>
<dbReference type="Pfam" id="PF05721">
    <property type="entry name" value="PhyH"/>
    <property type="match status" value="1"/>
</dbReference>
<evidence type="ECO:0008006" key="2">
    <source>
        <dbReference type="Google" id="ProtNLM"/>
    </source>
</evidence>
<dbReference type="SUPFAM" id="SSF51197">
    <property type="entry name" value="Clavaminate synthase-like"/>
    <property type="match status" value="1"/>
</dbReference>
<sequence length="252" mass="28970">MLRRFQLTDQQIEAFRRSGYVLTRRVFNAQDMAQIDTWAREVENTPADSGRYWVYGEKSRLEPARTIVCRIENITSYHPGFQSLSAILQAATAQLLGEPATLLKDKINFKMPGGDGFKPHQDQQAGWDKYADFFISAMVCIDEATIKNGCLQMVSGYHRHGLFRSWEPLTSADMVDMTFVPIPTEPGDVVFFDCYTPHTSEPNLTNTTRRLFFATYNAASKGSHMQQYYADKYKNFPPDADRDPNKEYRFRV</sequence>
<dbReference type="PANTHER" id="PTHR20883">
    <property type="entry name" value="PHYTANOYL-COA DIOXYGENASE DOMAIN CONTAINING 1"/>
    <property type="match status" value="1"/>
</dbReference>
<dbReference type="Gene3D" id="2.60.120.620">
    <property type="entry name" value="q2cbj1_9rhob like domain"/>
    <property type="match status" value="1"/>
</dbReference>
<proteinExistence type="predicted"/>